<evidence type="ECO:0000256" key="1">
    <source>
        <dbReference type="SAM" id="MobiDB-lite"/>
    </source>
</evidence>
<evidence type="ECO:0000313" key="3">
    <source>
        <dbReference type="Proteomes" id="UP001066276"/>
    </source>
</evidence>
<dbReference type="EMBL" id="JANPWB010000013">
    <property type="protein sequence ID" value="KAJ1109822.1"/>
    <property type="molecule type" value="Genomic_DNA"/>
</dbReference>
<name>A0AAV7N3C2_PLEWA</name>
<feature type="compositionally biased region" description="Basic and acidic residues" evidence="1">
    <location>
        <begin position="52"/>
        <end position="66"/>
    </location>
</feature>
<proteinExistence type="predicted"/>
<comment type="caution">
    <text evidence="2">The sequence shown here is derived from an EMBL/GenBank/DDBJ whole genome shotgun (WGS) entry which is preliminary data.</text>
</comment>
<dbReference type="Proteomes" id="UP001066276">
    <property type="component" value="Chromosome 9"/>
</dbReference>
<organism evidence="2 3">
    <name type="scientific">Pleurodeles waltl</name>
    <name type="common">Iberian ribbed newt</name>
    <dbReference type="NCBI Taxonomy" id="8319"/>
    <lineage>
        <taxon>Eukaryota</taxon>
        <taxon>Metazoa</taxon>
        <taxon>Chordata</taxon>
        <taxon>Craniata</taxon>
        <taxon>Vertebrata</taxon>
        <taxon>Euteleostomi</taxon>
        <taxon>Amphibia</taxon>
        <taxon>Batrachia</taxon>
        <taxon>Caudata</taxon>
        <taxon>Salamandroidea</taxon>
        <taxon>Salamandridae</taxon>
        <taxon>Pleurodelinae</taxon>
        <taxon>Pleurodeles</taxon>
    </lineage>
</organism>
<gene>
    <name evidence="2" type="ORF">NDU88_007180</name>
</gene>
<feature type="compositionally biased region" description="Pro residues" evidence="1">
    <location>
        <begin position="16"/>
        <end position="28"/>
    </location>
</feature>
<feature type="region of interest" description="Disordered" evidence="1">
    <location>
        <begin position="1"/>
        <end position="173"/>
    </location>
</feature>
<reference evidence="2" key="1">
    <citation type="journal article" date="2022" name="bioRxiv">
        <title>Sequencing and chromosome-scale assembly of the giantPleurodeles waltlgenome.</title>
        <authorList>
            <person name="Brown T."/>
            <person name="Elewa A."/>
            <person name="Iarovenko S."/>
            <person name="Subramanian E."/>
            <person name="Araus A.J."/>
            <person name="Petzold A."/>
            <person name="Susuki M."/>
            <person name="Suzuki K.-i.T."/>
            <person name="Hayashi T."/>
            <person name="Toyoda A."/>
            <person name="Oliveira C."/>
            <person name="Osipova E."/>
            <person name="Leigh N.D."/>
            <person name="Simon A."/>
            <person name="Yun M.H."/>
        </authorList>
    </citation>
    <scope>NUCLEOTIDE SEQUENCE</scope>
    <source>
        <strain evidence="2">20211129_DDA</strain>
        <tissue evidence="2">Liver</tissue>
    </source>
</reference>
<accession>A0AAV7N3C2</accession>
<evidence type="ECO:0000313" key="2">
    <source>
        <dbReference type="EMBL" id="KAJ1109822.1"/>
    </source>
</evidence>
<feature type="compositionally biased region" description="Low complexity" evidence="1">
    <location>
        <begin position="88"/>
        <end position="99"/>
    </location>
</feature>
<keyword evidence="3" id="KW-1185">Reference proteome</keyword>
<protein>
    <submittedName>
        <fullName evidence="2">Uncharacterized protein</fullName>
    </submittedName>
</protein>
<dbReference type="AlphaFoldDB" id="A0AAV7N3C2"/>
<sequence length="173" mass="17641">MQAAGGNTGDHQADPPTGPGFRPLPPPVSARSKSAYYRPGPARSCRGPGDQKSQRESPAEGRERPMRPAPPAAARTKSQSAKEGGGAAARNGRRSGSPGDPAPPSSLPSTGGGRCALPSPTHRRSRRTRETAGARPPSASPPSGSPQQPNPARAASLESPGGSPRGPLLHRHP</sequence>